<keyword evidence="11" id="KW-0472">Membrane</keyword>
<keyword evidence="14" id="KW-0675">Receptor</keyword>
<keyword evidence="7" id="KW-0547">Nucleotide-binding</keyword>
<dbReference type="InterPro" id="IPR055163">
    <property type="entry name" value="ALK/LTK-like_GRD"/>
</dbReference>
<evidence type="ECO:0000256" key="13">
    <source>
        <dbReference type="ARBA" id="ARBA00023157"/>
    </source>
</evidence>
<dbReference type="Gene3D" id="2.150.10.10">
    <property type="entry name" value="Serralysin-like metalloprotease, C-terminal"/>
    <property type="match status" value="1"/>
</dbReference>
<keyword evidence="12" id="KW-0829">Tyrosine-protein kinase</keyword>
<dbReference type="InterPro" id="IPR011049">
    <property type="entry name" value="Serralysin-like_metalloprot_C"/>
</dbReference>
<protein>
    <recommendedName>
        <fullName evidence="2">receptor protein-tyrosine kinase</fullName>
        <ecNumber evidence="2">2.7.10.1</ecNumber>
    </recommendedName>
</protein>
<evidence type="ECO:0000256" key="14">
    <source>
        <dbReference type="ARBA" id="ARBA00023170"/>
    </source>
</evidence>
<dbReference type="EMBL" id="MN740115">
    <property type="protein sequence ID" value="QHT88397.1"/>
    <property type="molecule type" value="Genomic_DNA"/>
</dbReference>
<evidence type="ECO:0000256" key="3">
    <source>
        <dbReference type="ARBA" id="ARBA00022475"/>
    </source>
</evidence>
<evidence type="ECO:0000256" key="1">
    <source>
        <dbReference type="ARBA" id="ARBA00004251"/>
    </source>
</evidence>
<dbReference type="AlphaFoldDB" id="A0A6C0I7Q3"/>
<sequence>MSGVNIIQGSVYTTSLNVNSNVSVGGNVTIGGNVSVAGTLTANNVTVNPTTLNLTSTDNSITVSGSVATYEISVNVPETLSAILVGVGPIVSHVNGLLGDITLGSLGSTVSITVTGNTINFETISGGAAPGSNYSDYLFWNPATGTYAVGSQNVHIGTNAALTSQGAGSVAIGSNAGQTTQGSGSVAVGSGAASTTQGSNSVAIGLNAGNTTQGISNVAIGMNAGQINQRNNAVAVGSSAGATNQNSNTTSIGFSAGTSNQSVGATAVGSGAGFSNQGSATVAVGSNAGRTSQGTGAVAIGNAAGQTTQGANSIAIGSGAGFLNQPANSIVLNATGTSLNPVTSGFFVNPVRSIASSLTLVYNPSTSEIGYNTTLGTSNWANFKATSNVDLNGNYIFSSTGGGVTLQGNTVLVGSTTICESLGAILQISNDANISVAGYIASGYDRVKIQTWGAGGGNGCNITEVANTNVGGAGGYTECMLNLSSASYISISVGGAGPNPPIGSSSGAQGGNYGGAPGSCNALGNPATPGLGGAGGGGATIVRTNNGIVTIAGGGGGGGSSTAQSYGGNAGVVGLPGYSVTGGAGGGSSMGTGGTGGSRSGFFSGNNGGTGVVTPTSFQGGGPSLPTIGYTGGGGGGAGWGGGGGGTATAGGGGGSSYIRPSPFVISSSNFAPSAVYGQPSYTDPTFTNVASNGLSGGVILTFFNSAVNQLAPALTVTNSAIRAPEFNSTTQLTPFLPSNISSNLTVPLNTPGVYQCFSYSSDSNAYMATSVISVNFLGNAFLTTTVSVPAPGLTVSICGASTYNIKNDTSVPGTDLSNIITKYTKLG</sequence>
<evidence type="ECO:0000256" key="9">
    <source>
        <dbReference type="ARBA" id="ARBA00022840"/>
    </source>
</evidence>
<evidence type="ECO:0000256" key="11">
    <source>
        <dbReference type="ARBA" id="ARBA00023136"/>
    </source>
</evidence>
<comment type="subcellular location">
    <subcellularLocation>
        <location evidence="1">Cell membrane</location>
        <topology evidence="1">Single-pass type I membrane protein</topology>
    </subcellularLocation>
</comment>
<evidence type="ECO:0000313" key="18">
    <source>
        <dbReference type="EMBL" id="QHT88397.1"/>
    </source>
</evidence>
<organism evidence="18">
    <name type="scientific">viral metagenome</name>
    <dbReference type="NCBI Taxonomy" id="1070528"/>
    <lineage>
        <taxon>unclassified sequences</taxon>
        <taxon>metagenomes</taxon>
        <taxon>organismal metagenomes</taxon>
    </lineage>
</organism>
<evidence type="ECO:0000256" key="7">
    <source>
        <dbReference type="ARBA" id="ARBA00022741"/>
    </source>
</evidence>
<feature type="compositionally biased region" description="Gly residues" evidence="16">
    <location>
        <begin position="587"/>
        <end position="599"/>
    </location>
</feature>
<evidence type="ECO:0000256" key="16">
    <source>
        <dbReference type="SAM" id="MobiDB-lite"/>
    </source>
</evidence>
<evidence type="ECO:0000256" key="12">
    <source>
        <dbReference type="ARBA" id="ARBA00023137"/>
    </source>
</evidence>
<dbReference type="EC" id="2.7.10.1" evidence="2"/>
<accession>A0A6C0I7Q3</accession>
<dbReference type="GO" id="GO:0004714">
    <property type="term" value="F:transmembrane receptor protein tyrosine kinase activity"/>
    <property type="evidence" value="ECO:0007669"/>
    <property type="project" value="UniProtKB-EC"/>
</dbReference>
<evidence type="ECO:0000256" key="2">
    <source>
        <dbReference type="ARBA" id="ARBA00011902"/>
    </source>
</evidence>
<dbReference type="Pfam" id="PF12810">
    <property type="entry name" value="ALK_LTK_GRD"/>
    <property type="match status" value="1"/>
</dbReference>
<keyword evidence="8" id="KW-0418">Kinase</keyword>
<keyword evidence="5" id="KW-0812">Transmembrane</keyword>
<evidence type="ECO:0000256" key="15">
    <source>
        <dbReference type="ARBA" id="ARBA00023180"/>
    </source>
</evidence>
<evidence type="ECO:0000256" key="10">
    <source>
        <dbReference type="ARBA" id="ARBA00022989"/>
    </source>
</evidence>
<keyword evidence="6" id="KW-0732">Signal</keyword>
<name>A0A6C0I7Q3_9ZZZZ</name>
<dbReference type="GO" id="GO:0005524">
    <property type="term" value="F:ATP binding"/>
    <property type="evidence" value="ECO:0007669"/>
    <property type="project" value="UniProtKB-KW"/>
</dbReference>
<keyword evidence="13" id="KW-1015">Disulfide bond</keyword>
<reference evidence="18" key="1">
    <citation type="journal article" date="2020" name="Nature">
        <title>Giant virus diversity and host interactions through global metagenomics.</title>
        <authorList>
            <person name="Schulz F."/>
            <person name="Roux S."/>
            <person name="Paez-Espino D."/>
            <person name="Jungbluth S."/>
            <person name="Walsh D.A."/>
            <person name="Denef V.J."/>
            <person name="McMahon K.D."/>
            <person name="Konstantinidis K.T."/>
            <person name="Eloe-Fadrosh E.A."/>
            <person name="Kyrpides N.C."/>
            <person name="Woyke T."/>
        </authorList>
    </citation>
    <scope>NUCLEOTIDE SEQUENCE</scope>
    <source>
        <strain evidence="18">GVMAG-M-3300023184-50</strain>
    </source>
</reference>
<dbReference type="GO" id="GO:0005886">
    <property type="term" value="C:plasma membrane"/>
    <property type="evidence" value="ECO:0007669"/>
    <property type="project" value="UniProtKB-SubCell"/>
</dbReference>
<keyword evidence="3" id="KW-1003">Cell membrane</keyword>
<feature type="region of interest" description="Disordered" evidence="16">
    <location>
        <begin position="587"/>
        <end position="611"/>
    </location>
</feature>
<evidence type="ECO:0000256" key="4">
    <source>
        <dbReference type="ARBA" id="ARBA00022679"/>
    </source>
</evidence>
<evidence type="ECO:0000256" key="6">
    <source>
        <dbReference type="ARBA" id="ARBA00022729"/>
    </source>
</evidence>
<evidence type="ECO:0000259" key="17">
    <source>
        <dbReference type="Pfam" id="PF12810"/>
    </source>
</evidence>
<keyword evidence="15" id="KW-0325">Glycoprotein</keyword>
<feature type="domain" description="ALK/LTK-like glycine-rich" evidence="17">
    <location>
        <begin position="448"/>
        <end position="669"/>
    </location>
</feature>
<keyword evidence="10" id="KW-1133">Transmembrane helix</keyword>
<evidence type="ECO:0000256" key="5">
    <source>
        <dbReference type="ARBA" id="ARBA00022692"/>
    </source>
</evidence>
<keyword evidence="9" id="KW-0067">ATP-binding</keyword>
<keyword evidence="4" id="KW-0808">Transferase</keyword>
<evidence type="ECO:0000256" key="8">
    <source>
        <dbReference type="ARBA" id="ARBA00022777"/>
    </source>
</evidence>
<proteinExistence type="predicted"/>